<protein>
    <submittedName>
        <fullName evidence="1">Uncharacterized protein</fullName>
    </submittedName>
</protein>
<dbReference type="AlphaFoldDB" id="A0A8R7Q2Q1"/>
<keyword evidence="2" id="KW-1185">Reference proteome</keyword>
<evidence type="ECO:0000313" key="1">
    <source>
        <dbReference type="EnsemblPlants" id="TuG1812G0400001259.01.T01.cds279309"/>
    </source>
</evidence>
<dbReference type="EnsemblPlants" id="TuG1812G0400001259.01.T01">
    <property type="protein sequence ID" value="TuG1812G0400001259.01.T01.cds279309"/>
    <property type="gene ID" value="TuG1812G0400001259.01"/>
</dbReference>
<evidence type="ECO:0000313" key="2">
    <source>
        <dbReference type="Proteomes" id="UP000015106"/>
    </source>
</evidence>
<sequence>MFWHKEPDIKYYVCTINRTFAKPGQRMVTSRTRSYLPYHTTISVHVNHLLSCTSIFRYTILKRTCWTALIQIMIHSWSDLQMSSTCPMSHHARN</sequence>
<reference evidence="1" key="2">
    <citation type="submission" date="2018-03" db="EMBL/GenBank/DDBJ databases">
        <title>The Triticum urartu genome reveals the dynamic nature of wheat genome evolution.</title>
        <authorList>
            <person name="Ling H."/>
            <person name="Ma B."/>
            <person name="Shi X."/>
            <person name="Liu H."/>
            <person name="Dong L."/>
            <person name="Sun H."/>
            <person name="Cao Y."/>
            <person name="Gao Q."/>
            <person name="Zheng S."/>
            <person name="Li Y."/>
            <person name="Yu Y."/>
            <person name="Du H."/>
            <person name="Qi M."/>
            <person name="Li Y."/>
            <person name="Yu H."/>
            <person name="Cui Y."/>
            <person name="Wang N."/>
            <person name="Chen C."/>
            <person name="Wu H."/>
            <person name="Zhao Y."/>
            <person name="Zhang J."/>
            <person name="Li Y."/>
            <person name="Zhou W."/>
            <person name="Zhang B."/>
            <person name="Hu W."/>
            <person name="Eijk M."/>
            <person name="Tang J."/>
            <person name="Witsenboer H."/>
            <person name="Zhao S."/>
            <person name="Li Z."/>
            <person name="Zhang A."/>
            <person name="Wang D."/>
            <person name="Liang C."/>
        </authorList>
    </citation>
    <scope>NUCLEOTIDE SEQUENCE [LARGE SCALE GENOMIC DNA]</scope>
    <source>
        <strain evidence="1">cv. G1812</strain>
    </source>
</reference>
<dbReference type="Gramene" id="TuG1812G0400001259.01.T01">
    <property type="protein sequence ID" value="TuG1812G0400001259.01.T01.cds279309"/>
    <property type="gene ID" value="TuG1812G0400001259.01"/>
</dbReference>
<name>A0A8R7Q2Q1_TRIUA</name>
<accession>A0A8R7Q2Q1</accession>
<reference evidence="1" key="3">
    <citation type="submission" date="2022-06" db="UniProtKB">
        <authorList>
            <consortium name="EnsemblPlants"/>
        </authorList>
    </citation>
    <scope>IDENTIFICATION</scope>
</reference>
<proteinExistence type="predicted"/>
<reference evidence="2" key="1">
    <citation type="journal article" date="2013" name="Nature">
        <title>Draft genome of the wheat A-genome progenitor Triticum urartu.</title>
        <authorList>
            <person name="Ling H.Q."/>
            <person name="Zhao S."/>
            <person name="Liu D."/>
            <person name="Wang J."/>
            <person name="Sun H."/>
            <person name="Zhang C."/>
            <person name="Fan H."/>
            <person name="Li D."/>
            <person name="Dong L."/>
            <person name="Tao Y."/>
            <person name="Gao C."/>
            <person name="Wu H."/>
            <person name="Li Y."/>
            <person name="Cui Y."/>
            <person name="Guo X."/>
            <person name="Zheng S."/>
            <person name="Wang B."/>
            <person name="Yu K."/>
            <person name="Liang Q."/>
            <person name="Yang W."/>
            <person name="Lou X."/>
            <person name="Chen J."/>
            <person name="Feng M."/>
            <person name="Jian J."/>
            <person name="Zhang X."/>
            <person name="Luo G."/>
            <person name="Jiang Y."/>
            <person name="Liu J."/>
            <person name="Wang Z."/>
            <person name="Sha Y."/>
            <person name="Zhang B."/>
            <person name="Wu H."/>
            <person name="Tang D."/>
            <person name="Shen Q."/>
            <person name="Xue P."/>
            <person name="Zou S."/>
            <person name="Wang X."/>
            <person name="Liu X."/>
            <person name="Wang F."/>
            <person name="Yang Y."/>
            <person name="An X."/>
            <person name="Dong Z."/>
            <person name="Zhang K."/>
            <person name="Zhang X."/>
            <person name="Luo M.C."/>
            <person name="Dvorak J."/>
            <person name="Tong Y."/>
            <person name="Wang J."/>
            <person name="Yang H."/>
            <person name="Li Z."/>
            <person name="Wang D."/>
            <person name="Zhang A."/>
            <person name="Wang J."/>
        </authorList>
    </citation>
    <scope>NUCLEOTIDE SEQUENCE</scope>
    <source>
        <strain evidence="2">cv. G1812</strain>
    </source>
</reference>
<organism evidence="1 2">
    <name type="scientific">Triticum urartu</name>
    <name type="common">Red wild einkorn</name>
    <name type="synonym">Crithodium urartu</name>
    <dbReference type="NCBI Taxonomy" id="4572"/>
    <lineage>
        <taxon>Eukaryota</taxon>
        <taxon>Viridiplantae</taxon>
        <taxon>Streptophyta</taxon>
        <taxon>Embryophyta</taxon>
        <taxon>Tracheophyta</taxon>
        <taxon>Spermatophyta</taxon>
        <taxon>Magnoliopsida</taxon>
        <taxon>Liliopsida</taxon>
        <taxon>Poales</taxon>
        <taxon>Poaceae</taxon>
        <taxon>BOP clade</taxon>
        <taxon>Pooideae</taxon>
        <taxon>Triticodae</taxon>
        <taxon>Triticeae</taxon>
        <taxon>Triticinae</taxon>
        <taxon>Triticum</taxon>
    </lineage>
</organism>
<dbReference type="Proteomes" id="UP000015106">
    <property type="component" value="Chromosome 4"/>
</dbReference>